<keyword evidence="6" id="KW-0349">Heme</keyword>
<dbReference type="HOGENOM" id="CLU_063084_0_0_1"/>
<dbReference type="PANTHER" id="PTHR37928:SF1">
    <property type="entry name" value="CFEM DOMAIN PROTEIN (AFU_ORTHOLOGUE AFUA_6G14090)"/>
    <property type="match status" value="1"/>
</dbReference>
<proteinExistence type="inferred from homology"/>
<gene>
    <name evidence="18" type="ORF">PV09_02683</name>
</gene>
<sequence length="231" mass="21234">MKYSIAFVAGAALVAAQDLSSIPQCGQMCITNMLGVAGQLGCSSSNITCLCADPRFGYGLRDCTNQACGAEVYSAVASYGLSICSAAGVTAGGAGAAASTGASGVSGSSTPVSTEAVVTTISSGGSAVATSTIGSTTLYSIAGAAGVQSSLSGSAASASSSVASALSSAESSASSASESASAQASSAAGSASSAASSASSSAKSSSSSGLAPAITAAPILGGAALAALLMV</sequence>
<dbReference type="SMART" id="SM00747">
    <property type="entry name" value="CFEM"/>
    <property type="match status" value="1"/>
</dbReference>
<keyword evidence="8" id="KW-0479">Metal-binding</keyword>
<dbReference type="GO" id="GO:0046872">
    <property type="term" value="F:metal ion binding"/>
    <property type="evidence" value="ECO:0007669"/>
    <property type="project" value="UniProtKB-KW"/>
</dbReference>
<evidence type="ECO:0000256" key="13">
    <source>
        <dbReference type="ARBA" id="ARBA00023180"/>
    </source>
</evidence>
<evidence type="ECO:0000256" key="16">
    <source>
        <dbReference type="SAM" id="SignalP"/>
    </source>
</evidence>
<protein>
    <recommendedName>
        <fullName evidence="17">CFEM domain-containing protein</fullName>
    </recommendedName>
</protein>
<evidence type="ECO:0000313" key="18">
    <source>
        <dbReference type="EMBL" id="KIW06206.1"/>
    </source>
</evidence>
<keyword evidence="9 16" id="KW-0732">Signal</keyword>
<evidence type="ECO:0000256" key="9">
    <source>
        <dbReference type="ARBA" id="ARBA00022729"/>
    </source>
</evidence>
<dbReference type="STRING" id="253628.A0A0D1XTV5"/>
<evidence type="ECO:0000259" key="17">
    <source>
        <dbReference type="PROSITE" id="PS52012"/>
    </source>
</evidence>
<organism evidence="18 19">
    <name type="scientific">Verruconis gallopava</name>
    <dbReference type="NCBI Taxonomy" id="253628"/>
    <lineage>
        <taxon>Eukaryota</taxon>
        <taxon>Fungi</taxon>
        <taxon>Dikarya</taxon>
        <taxon>Ascomycota</taxon>
        <taxon>Pezizomycotina</taxon>
        <taxon>Dothideomycetes</taxon>
        <taxon>Pleosporomycetidae</taxon>
        <taxon>Venturiales</taxon>
        <taxon>Sympoventuriaceae</taxon>
        <taxon>Verruconis</taxon>
    </lineage>
</organism>
<dbReference type="InterPro" id="IPR051735">
    <property type="entry name" value="CFEM_domain"/>
</dbReference>
<feature type="domain" description="CFEM" evidence="17">
    <location>
        <begin position="1"/>
        <end position="111"/>
    </location>
</feature>
<feature type="disulfide bond" evidence="15">
    <location>
        <begin position="51"/>
        <end position="84"/>
    </location>
</feature>
<keyword evidence="10" id="KW-0408">Iron</keyword>
<evidence type="ECO:0000256" key="2">
    <source>
        <dbReference type="ARBA" id="ARBA00004613"/>
    </source>
</evidence>
<keyword evidence="12 15" id="KW-1015">Disulfide bond</keyword>
<evidence type="ECO:0000256" key="8">
    <source>
        <dbReference type="ARBA" id="ARBA00022723"/>
    </source>
</evidence>
<dbReference type="PANTHER" id="PTHR37928">
    <property type="entry name" value="CFEM DOMAIN PROTEIN (AFU_ORTHOLOGUE AFUA_6G14090)"/>
    <property type="match status" value="1"/>
</dbReference>
<dbReference type="Pfam" id="PF05730">
    <property type="entry name" value="CFEM"/>
    <property type="match status" value="1"/>
</dbReference>
<feature type="signal peptide" evidence="16">
    <location>
        <begin position="1"/>
        <end position="16"/>
    </location>
</feature>
<dbReference type="OrthoDB" id="1193027at2759"/>
<evidence type="ECO:0000256" key="1">
    <source>
        <dbReference type="ARBA" id="ARBA00004609"/>
    </source>
</evidence>
<comment type="similarity">
    <text evidence="3">Belongs to the RBT5 family.</text>
</comment>
<reference evidence="18 19" key="1">
    <citation type="submission" date="2015-01" db="EMBL/GenBank/DDBJ databases">
        <title>The Genome Sequence of Ochroconis gallopava CBS43764.</title>
        <authorList>
            <consortium name="The Broad Institute Genomics Platform"/>
            <person name="Cuomo C."/>
            <person name="de Hoog S."/>
            <person name="Gorbushina A."/>
            <person name="Stielow B."/>
            <person name="Teixiera M."/>
            <person name="Abouelleil A."/>
            <person name="Chapman S.B."/>
            <person name="Priest M."/>
            <person name="Young S.K."/>
            <person name="Wortman J."/>
            <person name="Nusbaum C."/>
            <person name="Birren B."/>
        </authorList>
    </citation>
    <scope>NUCLEOTIDE SEQUENCE [LARGE SCALE GENOMIC DNA]</scope>
    <source>
        <strain evidence="18 19">CBS 43764</strain>
    </source>
</reference>
<dbReference type="VEuPathDB" id="FungiDB:PV09_02683"/>
<dbReference type="InterPro" id="IPR008427">
    <property type="entry name" value="Extracellular_membr_CFEM_dom"/>
</dbReference>
<keyword evidence="7" id="KW-0336">GPI-anchor</keyword>
<evidence type="ECO:0000256" key="7">
    <source>
        <dbReference type="ARBA" id="ARBA00022622"/>
    </source>
</evidence>
<comment type="caution">
    <text evidence="15">Lacks conserved residue(s) required for the propagation of feature annotation.</text>
</comment>
<keyword evidence="19" id="KW-1185">Reference proteome</keyword>
<dbReference type="Proteomes" id="UP000053259">
    <property type="component" value="Unassembled WGS sequence"/>
</dbReference>
<feature type="chain" id="PRO_5002236693" description="CFEM domain-containing protein" evidence="16">
    <location>
        <begin position="17"/>
        <end position="231"/>
    </location>
</feature>
<dbReference type="AlphaFoldDB" id="A0A0D1XTV5"/>
<evidence type="ECO:0000256" key="6">
    <source>
        <dbReference type="ARBA" id="ARBA00022617"/>
    </source>
</evidence>
<accession>A0A0D1XTV5</accession>
<feature type="disulfide bond" evidence="15">
    <location>
        <begin position="42"/>
        <end position="49"/>
    </location>
</feature>
<keyword evidence="11" id="KW-0472">Membrane</keyword>
<dbReference type="GeneID" id="27310656"/>
<evidence type="ECO:0000313" key="19">
    <source>
        <dbReference type="Proteomes" id="UP000053259"/>
    </source>
</evidence>
<dbReference type="GO" id="GO:0098552">
    <property type="term" value="C:side of membrane"/>
    <property type="evidence" value="ECO:0007669"/>
    <property type="project" value="UniProtKB-KW"/>
</dbReference>
<dbReference type="GO" id="GO:0005576">
    <property type="term" value="C:extracellular region"/>
    <property type="evidence" value="ECO:0007669"/>
    <property type="project" value="UniProtKB-SubCell"/>
</dbReference>
<keyword evidence="14" id="KW-0449">Lipoprotein</keyword>
<keyword evidence="4" id="KW-1003">Cell membrane</keyword>
<comment type="subcellular location">
    <subcellularLocation>
        <location evidence="1">Cell membrane</location>
        <topology evidence="1">Lipid-anchor</topology>
        <topology evidence="1">GPI-anchor</topology>
    </subcellularLocation>
    <subcellularLocation>
        <location evidence="2">Secreted</location>
    </subcellularLocation>
</comment>
<evidence type="ECO:0000256" key="12">
    <source>
        <dbReference type="ARBA" id="ARBA00023157"/>
    </source>
</evidence>
<dbReference type="InParanoid" id="A0A0D1XTV5"/>
<dbReference type="RefSeq" id="XP_016216075.1">
    <property type="nucleotide sequence ID" value="XM_016355769.1"/>
</dbReference>
<dbReference type="GO" id="GO:0005886">
    <property type="term" value="C:plasma membrane"/>
    <property type="evidence" value="ECO:0007669"/>
    <property type="project" value="UniProtKB-SubCell"/>
</dbReference>
<dbReference type="EMBL" id="KN847535">
    <property type="protein sequence ID" value="KIW06206.1"/>
    <property type="molecule type" value="Genomic_DNA"/>
</dbReference>
<evidence type="ECO:0000256" key="3">
    <source>
        <dbReference type="ARBA" id="ARBA00010031"/>
    </source>
</evidence>
<evidence type="ECO:0000256" key="4">
    <source>
        <dbReference type="ARBA" id="ARBA00022475"/>
    </source>
</evidence>
<keyword evidence="13" id="KW-0325">Glycoprotein</keyword>
<dbReference type="PROSITE" id="PS52012">
    <property type="entry name" value="CFEM"/>
    <property type="match status" value="1"/>
</dbReference>
<evidence type="ECO:0000256" key="10">
    <source>
        <dbReference type="ARBA" id="ARBA00023004"/>
    </source>
</evidence>
<name>A0A0D1XTV5_9PEZI</name>
<evidence type="ECO:0000256" key="15">
    <source>
        <dbReference type="PROSITE-ProRule" id="PRU01356"/>
    </source>
</evidence>
<evidence type="ECO:0000256" key="14">
    <source>
        <dbReference type="ARBA" id="ARBA00023288"/>
    </source>
</evidence>
<keyword evidence="5" id="KW-0964">Secreted</keyword>
<evidence type="ECO:0000256" key="11">
    <source>
        <dbReference type="ARBA" id="ARBA00023136"/>
    </source>
</evidence>
<evidence type="ECO:0000256" key="5">
    <source>
        <dbReference type="ARBA" id="ARBA00022525"/>
    </source>
</evidence>